<dbReference type="GO" id="GO:0000175">
    <property type="term" value="F:3'-5'-RNA exonuclease activity"/>
    <property type="evidence" value="ECO:0007669"/>
    <property type="project" value="TreeGrafter"/>
</dbReference>
<dbReference type="AlphaFoldDB" id="K2AFG1"/>
<dbReference type="Pfam" id="PF01138">
    <property type="entry name" value="RNase_PH"/>
    <property type="match status" value="2"/>
</dbReference>
<dbReference type="SMART" id="SM00322">
    <property type="entry name" value="KH"/>
    <property type="match status" value="1"/>
</dbReference>
<dbReference type="GO" id="GO:0005829">
    <property type="term" value="C:cytosol"/>
    <property type="evidence" value="ECO:0007669"/>
    <property type="project" value="TreeGrafter"/>
</dbReference>
<dbReference type="Gene3D" id="3.30.230.70">
    <property type="entry name" value="GHMP Kinase, N-terminal domain"/>
    <property type="match status" value="2"/>
</dbReference>
<dbReference type="NCBIfam" id="NF008805">
    <property type="entry name" value="PRK11824.1"/>
    <property type="match status" value="1"/>
</dbReference>
<dbReference type="Gene3D" id="2.40.50.140">
    <property type="entry name" value="Nucleic acid-binding proteins"/>
    <property type="match status" value="1"/>
</dbReference>
<dbReference type="PANTHER" id="PTHR11252:SF0">
    <property type="entry name" value="POLYRIBONUCLEOTIDE NUCLEOTIDYLTRANSFERASE 1, MITOCHONDRIAL"/>
    <property type="match status" value="1"/>
</dbReference>
<dbReference type="GO" id="GO:0003723">
    <property type="term" value="F:RNA binding"/>
    <property type="evidence" value="ECO:0007669"/>
    <property type="project" value="UniProtKB-UniRule"/>
</dbReference>
<keyword evidence="3" id="KW-0808">Transferase</keyword>
<protein>
    <recommendedName>
        <fullName evidence="2 6">Polyribonucleotide nucleotidyltransferase</fullName>
        <ecNumber evidence="2 6">2.7.7.8</ecNumber>
    </recommendedName>
</protein>
<dbReference type="InterPro" id="IPR003029">
    <property type="entry name" value="S1_domain"/>
</dbReference>
<dbReference type="EMBL" id="AMFJ01021606">
    <property type="protein sequence ID" value="EKD66715.1"/>
    <property type="molecule type" value="Genomic_DNA"/>
</dbReference>
<dbReference type="PROSITE" id="PS50126">
    <property type="entry name" value="S1"/>
    <property type="match status" value="1"/>
</dbReference>
<dbReference type="GO" id="GO:0004654">
    <property type="term" value="F:polyribonucleotide nucleotidyltransferase activity"/>
    <property type="evidence" value="ECO:0007669"/>
    <property type="project" value="UniProtKB-UniRule"/>
</dbReference>
<dbReference type="SUPFAM" id="SSF55666">
    <property type="entry name" value="Ribonuclease PH domain 2-like"/>
    <property type="match status" value="2"/>
</dbReference>
<accession>K2AFG1</accession>
<dbReference type="InterPro" id="IPR012340">
    <property type="entry name" value="NA-bd_OB-fold"/>
</dbReference>
<feature type="domain" description="S1 motif" evidence="8">
    <location>
        <begin position="645"/>
        <end position="715"/>
    </location>
</feature>
<dbReference type="CDD" id="cd02393">
    <property type="entry name" value="KH-I_PNPase"/>
    <property type="match status" value="1"/>
</dbReference>
<dbReference type="NCBIfam" id="TIGR03591">
    <property type="entry name" value="polynuc_phos"/>
    <property type="match status" value="1"/>
</dbReference>
<dbReference type="InterPro" id="IPR020568">
    <property type="entry name" value="Ribosomal_Su5_D2-typ_SF"/>
</dbReference>
<gene>
    <name evidence="9" type="ORF">ACD_49C00020G0005</name>
</gene>
<comment type="similarity">
    <text evidence="1">Belongs to the polyribonucleotide nucleotidyltransferase family.</text>
</comment>
<dbReference type="SUPFAM" id="SSF54211">
    <property type="entry name" value="Ribosomal protein S5 domain 2-like"/>
    <property type="match status" value="2"/>
</dbReference>
<dbReference type="PROSITE" id="PS50084">
    <property type="entry name" value="KH_TYPE_1"/>
    <property type="match status" value="1"/>
</dbReference>
<dbReference type="SUPFAM" id="SSF50249">
    <property type="entry name" value="Nucleic acid-binding proteins"/>
    <property type="match status" value="1"/>
</dbReference>
<evidence type="ECO:0000313" key="9">
    <source>
        <dbReference type="EMBL" id="EKD66715.1"/>
    </source>
</evidence>
<keyword evidence="4" id="KW-0548">Nucleotidyltransferase</keyword>
<dbReference type="FunFam" id="3.30.1370.10:FF:000001">
    <property type="entry name" value="Polyribonucleotide nucleotidyltransferase"/>
    <property type="match status" value="1"/>
</dbReference>
<comment type="caution">
    <text evidence="9">The sequence shown here is derived from an EMBL/GenBank/DDBJ whole genome shotgun (WGS) entry which is preliminary data.</text>
</comment>
<reference evidence="9" key="1">
    <citation type="journal article" date="2012" name="Science">
        <title>Fermentation, hydrogen, and sulfur metabolism in multiple uncultivated bacterial phyla.</title>
        <authorList>
            <person name="Wrighton K.C."/>
            <person name="Thomas B.C."/>
            <person name="Sharon I."/>
            <person name="Miller C.S."/>
            <person name="Castelle C.J."/>
            <person name="VerBerkmoes N.C."/>
            <person name="Wilkins M.J."/>
            <person name="Hettich R.L."/>
            <person name="Lipton M.S."/>
            <person name="Williams K.H."/>
            <person name="Long P.E."/>
            <person name="Banfield J.F."/>
        </authorList>
    </citation>
    <scope>NUCLEOTIDE SEQUENCE [LARGE SCALE GENOMIC DNA]</scope>
</reference>
<dbReference type="InterPro" id="IPR012162">
    <property type="entry name" value="PNPase"/>
</dbReference>
<dbReference type="SMART" id="SM00316">
    <property type="entry name" value="S1"/>
    <property type="match status" value="1"/>
</dbReference>
<dbReference type="SUPFAM" id="SSF46915">
    <property type="entry name" value="Polynucleotide phosphorylase/guanosine pentaphosphate synthase (PNPase/GPSI), domain 3"/>
    <property type="match status" value="1"/>
</dbReference>
<dbReference type="Pfam" id="PF03725">
    <property type="entry name" value="RNase_PH_C"/>
    <property type="match status" value="1"/>
</dbReference>
<dbReference type="InterPro" id="IPR036456">
    <property type="entry name" value="PNPase_PH_RNA-bd_sf"/>
</dbReference>
<evidence type="ECO:0000256" key="4">
    <source>
        <dbReference type="ARBA" id="ARBA00022695"/>
    </source>
</evidence>
<keyword evidence="5 7" id="KW-0694">RNA-binding</keyword>
<dbReference type="PANTHER" id="PTHR11252">
    <property type="entry name" value="POLYRIBONUCLEOTIDE NUCLEOTIDYLTRANSFERASE"/>
    <property type="match status" value="1"/>
</dbReference>
<evidence type="ECO:0000256" key="5">
    <source>
        <dbReference type="ARBA" id="ARBA00022884"/>
    </source>
</evidence>
<name>K2AFG1_9BACT</name>
<evidence type="ECO:0000256" key="2">
    <source>
        <dbReference type="ARBA" id="ARBA00012416"/>
    </source>
</evidence>
<dbReference type="GO" id="GO:0006402">
    <property type="term" value="P:mRNA catabolic process"/>
    <property type="evidence" value="ECO:0007669"/>
    <property type="project" value="UniProtKB-UniRule"/>
</dbReference>
<evidence type="ECO:0000256" key="3">
    <source>
        <dbReference type="ARBA" id="ARBA00022679"/>
    </source>
</evidence>
<sequence>MIIWLSDLAILAHKSFSKTYNISWKNLTFESGKLALIADWSVVISDEAGNYLLTTAWISDKAKEWIDFFPMTVEFQERYYATGKIGWNRFMKREARPSEVAVLNSRIIDRPIRPMFPKWIANEVQIISTILSSSGASDYGFYGVTWASLALMLSGTVEFEWPVSGCRVMVDATDNLKFDPTMEELKTAKLDLTIAGTMDAITMVESQGQEIDDKTVLKAFEFAHGIIKELCKAQLDFVNSYSLVHPLPKSKIIVKTLSETLYKKIEWYITQDKMTPLYYVSKMDFHEEMHNLSVDVKNWLGYTEDTEDMTIWAIEESVYKAIKKHMRKNVLEKKLRLDGRKLNEVRPVFGEFGVLPRTHGSALFQRWVTQVLTITTLGGPGDIQIIDDMFEENTKRYIHHYNFPPYSVWEVRPLRAPSRRDIWHGRLAEKAIEPILPSLEDFPYFIRCVSETMTCNGSSSMGAICASTMSLMDSWVPIKNLVSWVAMGMIYDDATWKYEILSDIQAQEDFLWDMDFKIWATDKWITALQMDCKIKWLSLDIIAKVLTQSKEALAYIQKEMTKKLSTPRSELSPFAPFILSMKIATDRIREVIGKWWETIQKITKEFEVEIDITDEGLLSVTAKNQASWKLAIDFITKMLKWVEVWETGTGKVAKILDWIGAIIDLGQNKSGMIHISKIAKERVNNIWDYLKVWDMVEYKVLTVDKENGKVGLERVIKD</sequence>
<dbReference type="Pfam" id="PF00575">
    <property type="entry name" value="S1"/>
    <property type="match status" value="1"/>
</dbReference>
<dbReference type="InterPro" id="IPR027408">
    <property type="entry name" value="PNPase/RNase_PH_dom_sf"/>
</dbReference>
<dbReference type="EC" id="2.7.7.8" evidence="2 6"/>
<dbReference type="InterPro" id="IPR036612">
    <property type="entry name" value="KH_dom_type_1_sf"/>
</dbReference>
<dbReference type="SUPFAM" id="SSF54791">
    <property type="entry name" value="Eukaryotic type KH-domain (KH-domain type I)"/>
    <property type="match status" value="1"/>
</dbReference>
<organism evidence="9">
    <name type="scientific">uncultured bacterium</name>
    <name type="common">gcode 4</name>
    <dbReference type="NCBI Taxonomy" id="1234023"/>
    <lineage>
        <taxon>Bacteria</taxon>
        <taxon>environmental samples</taxon>
    </lineage>
</organism>
<evidence type="ECO:0000256" key="7">
    <source>
        <dbReference type="PROSITE-ProRule" id="PRU00117"/>
    </source>
</evidence>
<evidence type="ECO:0000259" key="8">
    <source>
        <dbReference type="PROSITE" id="PS50126"/>
    </source>
</evidence>
<dbReference type="InterPro" id="IPR036345">
    <property type="entry name" value="ExoRNase_PH_dom2_sf"/>
</dbReference>
<dbReference type="InterPro" id="IPR001247">
    <property type="entry name" value="ExoRNase_PH_dom1"/>
</dbReference>
<proteinExistence type="inferred from homology"/>
<evidence type="ECO:0000256" key="1">
    <source>
        <dbReference type="ARBA" id="ARBA00007404"/>
    </source>
</evidence>
<dbReference type="Gene3D" id="3.30.1370.10">
    <property type="entry name" value="K Homology domain, type 1"/>
    <property type="match status" value="1"/>
</dbReference>
<dbReference type="GO" id="GO:0006396">
    <property type="term" value="P:RNA processing"/>
    <property type="evidence" value="ECO:0007669"/>
    <property type="project" value="InterPro"/>
</dbReference>
<dbReference type="InterPro" id="IPR015847">
    <property type="entry name" value="ExoRNase_PH_dom2"/>
</dbReference>
<evidence type="ECO:0000256" key="6">
    <source>
        <dbReference type="NCBIfam" id="TIGR03591"/>
    </source>
</evidence>
<dbReference type="InterPro" id="IPR004087">
    <property type="entry name" value="KH_dom"/>
</dbReference>